<feature type="transmembrane region" description="Helical" evidence="1">
    <location>
        <begin position="31"/>
        <end position="49"/>
    </location>
</feature>
<gene>
    <name evidence="2" type="ORF">UV61_C0001G0003</name>
</gene>
<keyword evidence="1" id="KW-0812">Transmembrane</keyword>
<dbReference type="Proteomes" id="UP000034050">
    <property type="component" value="Unassembled WGS sequence"/>
</dbReference>
<name>A0A0G1EXC8_9BACT</name>
<accession>A0A0G1EXC8</accession>
<protein>
    <submittedName>
        <fullName evidence="2">Uncharacterized protein</fullName>
    </submittedName>
</protein>
<feature type="transmembrane region" description="Helical" evidence="1">
    <location>
        <begin position="80"/>
        <end position="99"/>
    </location>
</feature>
<proteinExistence type="predicted"/>
<evidence type="ECO:0000313" key="2">
    <source>
        <dbReference type="EMBL" id="KKS87596.1"/>
    </source>
</evidence>
<organism evidence="2 3">
    <name type="scientific">Candidatus Gottesmanbacteria bacterium GW2011_GWB1_43_11</name>
    <dbReference type="NCBI Taxonomy" id="1618446"/>
    <lineage>
        <taxon>Bacteria</taxon>
        <taxon>Candidatus Gottesmaniibacteriota</taxon>
    </lineage>
</organism>
<dbReference type="EMBL" id="LCFD01000001">
    <property type="protein sequence ID" value="KKS87596.1"/>
    <property type="molecule type" value="Genomic_DNA"/>
</dbReference>
<dbReference type="AlphaFoldDB" id="A0A0G1EXC8"/>
<evidence type="ECO:0000313" key="3">
    <source>
        <dbReference type="Proteomes" id="UP000034050"/>
    </source>
</evidence>
<comment type="caution">
    <text evidence="2">The sequence shown here is derived from an EMBL/GenBank/DDBJ whole genome shotgun (WGS) entry which is preliminary data.</text>
</comment>
<keyword evidence="1" id="KW-1133">Transmembrane helix</keyword>
<evidence type="ECO:0000256" key="1">
    <source>
        <dbReference type="SAM" id="Phobius"/>
    </source>
</evidence>
<keyword evidence="1" id="KW-0472">Membrane</keyword>
<sequence>MKIKLGLLFGLVFGLLDVLLMIPLNMPDKAVAMTGAFFGRFAIGFLIPNTSLPTPSWFRGLVVGLLISLPDAIITKAYAPILGIGMVGGILIGVISNELERRWRV</sequence>
<reference evidence="2 3" key="1">
    <citation type="journal article" date="2015" name="Nature">
        <title>rRNA introns, odd ribosomes, and small enigmatic genomes across a large radiation of phyla.</title>
        <authorList>
            <person name="Brown C.T."/>
            <person name="Hug L.A."/>
            <person name="Thomas B.C."/>
            <person name="Sharon I."/>
            <person name="Castelle C.J."/>
            <person name="Singh A."/>
            <person name="Wilkins M.J."/>
            <person name="Williams K.H."/>
            <person name="Banfield J.F."/>
        </authorList>
    </citation>
    <scope>NUCLEOTIDE SEQUENCE [LARGE SCALE GENOMIC DNA]</scope>
</reference>
<dbReference type="STRING" id="1618446.UV61_C0001G0003"/>